<dbReference type="Pfam" id="PF13683">
    <property type="entry name" value="rve_3"/>
    <property type="match status" value="1"/>
</dbReference>
<dbReference type="EMBL" id="CP062789">
    <property type="protein sequence ID" value="QOK23590.1"/>
    <property type="molecule type" value="Genomic_DNA"/>
</dbReference>
<proteinExistence type="predicted"/>
<dbReference type="PANTHER" id="PTHR35004">
    <property type="entry name" value="TRANSPOSASE RV3428C-RELATED"/>
    <property type="match status" value="1"/>
</dbReference>
<dbReference type="GO" id="GO:0003676">
    <property type="term" value="F:nucleic acid binding"/>
    <property type="evidence" value="ECO:0007669"/>
    <property type="project" value="InterPro"/>
</dbReference>
<reference evidence="2 7" key="1">
    <citation type="submission" date="2020-10" db="EMBL/GenBank/DDBJ databases">
        <title>Janibacter indicus TT2 genome sequence.</title>
        <authorList>
            <person name="Lee K."/>
            <person name="Ganzorig M."/>
        </authorList>
    </citation>
    <scope>NUCLEOTIDE SEQUENCE [LARGE SCALE GENOMIC DNA]</scope>
    <source>
        <strain evidence="2 7">TT2</strain>
    </source>
</reference>
<feature type="domain" description="Integrase catalytic" evidence="1">
    <location>
        <begin position="141"/>
        <end position="309"/>
    </location>
</feature>
<dbReference type="SUPFAM" id="SSF53098">
    <property type="entry name" value="Ribonuclease H-like"/>
    <property type="match status" value="1"/>
</dbReference>
<evidence type="ECO:0000259" key="1">
    <source>
        <dbReference type="PROSITE" id="PS50994"/>
    </source>
</evidence>
<protein>
    <submittedName>
        <fullName evidence="2">Transposase</fullName>
    </submittedName>
</protein>
<dbReference type="PROSITE" id="PS50994">
    <property type="entry name" value="INTEGRASE"/>
    <property type="match status" value="1"/>
</dbReference>
<dbReference type="EMBL" id="CP062789">
    <property type="protein sequence ID" value="QOK23312.1"/>
    <property type="molecule type" value="Genomic_DNA"/>
</dbReference>
<evidence type="ECO:0000313" key="5">
    <source>
        <dbReference type="EMBL" id="QOK24093.1"/>
    </source>
</evidence>
<dbReference type="EMBL" id="CP062789">
    <property type="protein sequence ID" value="QOK24093.1"/>
    <property type="molecule type" value="Genomic_DNA"/>
</dbReference>
<evidence type="ECO:0000313" key="7">
    <source>
        <dbReference type="Proteomes" id="UP000593998"/>
    </source>
</evidence>
<dbReference type="Pfam" id="PF13518">
    <property type="entry name" value="HTH_28"/>
    <property type="match status" value="1"/>
</dbReference>
<dbReference type="SUPFAM" id="SSF46689">
    <property type="entry name" value="Homeodomain-like"/>
    <property type="match status" value="1"/>
</dbReference>
<dbReference type="InterPro" id="IPR009057">
    <property type="entry name" value="Homeodomain-like_sf"/>
</dbReference>
<dbReference type="InterPro" id="IPR012337">
    <property type="entry name" value="RNaseH-like_sf"/>
</dbReference>
<evidence type="ECO:0000313" key="2">
    <source>
        <dbReference type="EMBL" id="QOK23104.1"/>
    </source>
</evidence>
<dbReference type="Proteomes" id="UP000593998">
    <property type="component" value="Chromosome"/>
</dbReference>
<dbReference type="EMBL" id="CP062789">
    <property type="protein sequence ID" value="QOK24341.1"/>
    <property type="molecule type" value="Genomic_DNA"/>
</dbReference>
<dbReference type="InterPro" id="IPR036397">
    <property type="entry name" value="RNaseH_sf"/>
</dbReference>
<dbReference type="PANTHER" id="PTHR35004:SF6">
    <property type="entry name" value="TRANSPOSASE"/>
    <property type="match status" value="1"/>
</dbReference>
<dbReference type="GO" id="GO:0015074">
    <property type="term" value="P:DNA integration"/>
    <property type="evidence" value="ECO:0007669"/>
    <property type="project" value="InterPro"/>
</dbReference>
<evidence type="ECO:0000313" key="4">
    <source>
        <dbReference type="EMBL" id="QOK23590.1"/>
    </source>
</evidence>
<name>A0A7L9J157_9MICO</name>
<gene>
    <name evidence="2" type="ORF">IGS73_01260</name>
    <name evidence="3" type="ORF">IGS73_02480</name>
    <name evidence="4" type="ORF">IGS73_04080</name>
    <name evidence="5" type="ORF">IGS73_06915</name>
    <name evidence="6" type="ORF">IGS73_08465</name>
</gene>
<dbReference type="EMBL" id="CP062789">
    <property type="protein sequence ID" value="QOK23104.1"/>
    <property type="molecule type" value="Genomic_DNA"/>
</dbReference>
<dbReference type="AlphaFoldDB" id="A0A7L9J157"/>
<accession>A0A7L9J157</accession>
<evidence type="ECO:0000313" key="6">
    <source>
        <dbReference type="EMBL" id="QOK24341.1"/>
    </source>
</evidence>
<dbReference type="RefSeq" id="WP_192911330.1">
    <property type="nucleotide sequence ID" value="NZ_CP062789.1"/>
</dbReference>
<dbReference type="InterPro" id="IPR055247">
    <property type="entry name" value="InsJ-like_HTH"/>
</dbReference>
<evidence type="ECO:0000313" key="3">
    <source>
        <dbReference type="EMBL" id="QOK23312.1"/>
    </source>
</evidence>
<dbReference type="InterPro" id="IPR001584">
    <property type="entry name" value="Integrase_cat-core"/>
</dbReference>
<dbReference type="Gene3D" id="3.30.420.10">
    <property type="entry name" value="Ribonuclease H-like superfamily/Ribonuclease H"/>
    <property type="match status" value="1"/>
</dbReference>
<organism evidence="2 7">
    <name type="scientific">Janibacter indicus</name>
    <dbReference type="NCBI Taxonomy" id="857417"/>
    <lineage>
        <taxon>Bacteria</taxon>
        <taxon>Bacillati</taxon>
        <taxon>Actinomycetota</taxon>
        <taxon>Actinomycetes</taxon>
        <taxon>Micrococcales</taxon>
        <taxon>Intrasporangiaceae</taxon>
        <taxon>Janibacter</taxon>
    </lineage>
</organism>
<sequence length="397" mass="43969">MSTKAVSVEARLAIGAQVVLEEVSGASVTQICREYGISRDTYYRYRRRMLQEGVEGLVPRSTRPRNSPRATPADVVAVVVAKHDELVEQGWDGGAQSVHDWLTSQGVQAPSARTCHKILRDHGRTTPTPSKRPKSSYRRFEAMHPNGVWQLDGHGVELVEGSAVVLRFQDDHSRMLMGSLAAPSENGQDTWTCLLQAMDRHGKPAFIQCDNGSAFTARLTRGGGYSTFESKLHRIGVGMINSSPGHPQTNGKKEREWRTLDQWLAARPTAADLPQLQQLLDAYDVLFNTQRPHQGIGGVTPASRYASSDKAVADASELTQRQFIREVTLSPAGYFDLPGARVALGVAWARAKLQYLVDQDHAVLFHDNRLLAHIRLDPAKIETPKGERHYVRVTARP</sequence>